<keyword evidence="3 7" id="KW-0812">Transmembrane</keyword>
<feature type="transmembrane region" description="Helical" evidence="7">
    <location>
        <begin position="285"/>
        <end position="310"/>
    </location>
</feature>
<dbReference type="SUPFAM" id="SSF103473">
    <property type="entry name" value="MFS general substrate transporter"/>
    <property type="match status" value="1"/>
</dbReference>
<dbReference type="Pfam" id="PF07690">
    <property type="entry name" value="MFS_1"/>
    <property type="match status" value="1"/>
</dbReference>
<comment type="subcellular location">
    <subcellularLocation>
        <location evidence="1">Membrane</location>
        <topology evidence="1">Multi-pass membrane protein</topology>
    </subcellularLocation>
</comment>
<keyword evidence="5 7" id="KW-0472">Membrane</keyword>
<dbReference type="InterPro" id="IPR020846">
    <property type="entry name" value="MFS_dom"/>
</dbReference>
<dbReference type="RefSeq" id="WP_129347467.1">
    <property type="nucleotide sequence ID" value="NZ_CP012670.1"/>
</dbReference>
<dbReference type="InterPro" id="IPR011701">
    <property type="entry name" value="MFS"/>
</dbReference>
<protein>
    <submittedName>
        <fullName evidence="9">Multidrug MFS transporter</fullName>
    </submittedName>
</protein>
<dbReference type="Gene3D" id="1.20.1720.10">
    <property type="entry name" value="Multidrug resistance protein D"/>
    <property type="match status" value="1"/>
</dbReference>
<dbReference type="GO" id="GO:0016020">
    <property type="term" value="C:membrane"/>
    <property type="evidence" value="ECO:0007669"/>
    <property type="project" value="UniProtKB-SubCell"/>
</dbReference>
<feature type="transmembrane region" description="Helical" evidence="7">
    <location>
        <begin position="222"/>
        <end position="241"/>
    </location>
</feature>
<evidence type="ECO:0000256" key="7">
    <source>
        <dbReference type="SAM" id="Phobius"/>
    </source>
</evidence>
<feature type="transmembrane region" description="Helical" evidence="7">
    <location>
        <begin position="128"/>
        <end position="149"/>
    </location>
</feature>
<feature type="transmembrane region" description="Helical" evidence="7">
    <location>
        <begin position="421"/>
        <end position="440"/>
    </location>
</feature>
<name>A0A4P2PZD2_SORCE</name>
<feature type="region of interest" description="Disordered" evidence="6">
    <location>
        <begin position="472"/>
        <end position="502"/>
    </location>
</feature>
<feature type="transmembrane region" description="Helical" evidence="7">
    <location>
        <begin position="375"/>
        <end position="394"/>
    </location>
</feature>
<feature type="transmembrane region" description="Helical" evidence="7">
    <location>
        <begin position="35"/>
        <end position="59"/>
    </location>
</feature>
<gene>
    <name evidence="9" type="ORF">SOCEGT47_027750</name>
</gene>
<reference evidence="9 10" key="1">
    <citation type="submission" date="2015-09" db="EMBL/GenBank/DDBJ databases">
        <title>Sorangium comparison.</title>
        <authorList>
            <person name="Zaburannyi N."/>
            <person name="Bunk B."/>
            <person name="Overmann J."/>
            <person name="Mueller R."/>
        </authorList>
    </citation>
    <scope>NUCLEOTIDE SEQUENCE [LARGE SCALE GENOMIC DNA]</scope>
    <source>
        <strain evidence="9 10">So ceGT47</strain>
    </source>
</reference>
<dbReference type="PROSITE" id="PS50850">
    <property type="entry name" value="MFS"/>
    <property type="match status" value="1"/>
</dbReference>
<evidence type="ECO:0000259" key="8">
    <source>
        <dbReference type="PROSITE" id="PS50850"/>
    </source>
</evidence>
<dbReference type="PANTHER" id="PTHR42718:SF9">
    <property type="entry name" value="MAJOR FACILITATOR SUPERFAMILY MULTIDRUG TRANSPORTER MFSC"/>
    <property type="match status" value="1"/>
</dbReference>
<feature type="domain" description="Major facilitator superfamily (MFS) profile" evidence="8">
    <location>
        <begin position="37"/>
        <end position="469"/>
    </location>
</feature>
<evidence type="ECO:0000256" key="4">
    <source>
        <dbReference type="ARBA" id="ARBA00022989"/>
    </source>
</evidence>
<feature type="transmembrane region" description="Helical" evidence="7">
    <location>
        <begin position="103"/>
        <end position="122"/>
    </location>
</feature>
<proteinExistence type="predicted"/>
<dbReference type="OrthoDB" id="9807274at2"/>
<evidence type="ECO:0000256" key="6">
    <source>
        <dbReference type="SAM" id="MobiDB-lite"/>
    </source>
</evidence>
<accession>A0A4P2PZD2</accession>
<feature type="transmembrane region" description="Helical" evidence="7">
    <location>
        <begin position="247"/>
        <end position="264"/>
    </location>
</feature>
<dbReference type="EMBL" id="CP012670">
    <property type="protein sequence ID" value="AUX22274.1"/>
    <property type="molecule type" value="Genomic_DNA"/>
</dbReference>
<feature type="transmembrane region" description="Helical" evidence="7">
    <location>
        <begin position="349"/>
        <end position="369"/>
    </location>
</feature>
<dbReference type="Proteomes" id="UP000295781">
    <property type="component" value="Chromosome"/>
</dbReference>
<evidence type="ECO:0000256" key="3">
    <source>
        <dbReference type="ARBA" id="ARBA00022692"/>
    </source>
</evidence>
<dbReference type="PRINTS" id="PR01036">
    <property type="entry name" value="TCRTETB"/>
</dbReference>
<sequence>MTDLPAEGRAATASLDRSTPQQAHADAGLPSPRRAFAIAAVLSAMSLVVLDAGMTSVALPTMARALDATPSLAVLVITAYQTALVMALLPCAALGERLGYRRVFVWGVALFTAASALCALSPSLPWLVAARFVQGLGGAAVMALGVALLRFSVPPKQLGAAIGWNALTVALSSAASPAAGALILAGMGWPWLFLVKLPVGATALLAARALPPVAGTARRIDGRSVALNGVAFALLVIGAELSPTRPLAAGLLLALAAIAVMGLVRREMPKAAPMIPLDLLRGRSFRISVVASVCCFAGQTAGLVALPFYLQHQLGQTPLVAGIYMTPWPLSVAATAVVAGRLADRIPTAWLCAVGGACLALGLAATALWPPQGDPRPLLAFAIVCGLGFGLFQVPNNRTLFLSAPPERSGAAGGMQGTARLTGQTAGAVLMTVLFTTTSLDLAPRVGLGIGAVLALAAGIVSATRGPARGASARADARLGRARPRRVTQPCWPGNRTNLDRI</sequence>
<dbReference type="InterPro" id="IPR036259">
    <property type="entry name" value="MFS_trans_sf"/>
</dbReference>
<evidence type="ECO:0000313" key="9">
    <source>
        <dbReference type="EMBL" id="AUX22274.1"/>
    </source>
</evidence>
<keyword evidence="4 7" id="KW-1133">Transmembrane helix</keyword>
<evidence type="ECO:0000256" key="2">
    <source>
        <dbReference type="ARBA" id="ARBA00022448"/>
    </source>
</evidence>
<evidence type="ECO:0000313" key="10">
    <source>
        <dbReference type="Proteomes" id="UP000295781"/>
    </source>
</evidence>
<dbReference type="GO" id="GO:0022857">
    <property type="term" value="F:transmembrane transporter activity"/>
    <property type="evidence" value="ECO:0007669"/>
    <property type="project" value="InterPro"/>
</dbReference>
<feature type="transmembrane region" description="Helical" evidence="7">
    <location>
        <begin position="191"/>
        <end position="210"/>
    </location>
</feature>
<feature type="transmembrane region" description="Helical" evidence="7">
    <location>
        <begin position="446"/>
        <end position="464"/>
    </location>
</feature>
<evidence type="ECO:0000256" key="5">
    <source>
        <dbReference type="ARBA" id="ARBA00023136"/>
    </source>
</evidence>
<feature type="transmembrane region" description="Helical" evidence="7">
    <location>
        <begin position="71"/>
        <end position="91"/>
    </location>
</feature>
<keyword evidence="2" id="KW-0813">Transport</keyword>
<evidence type="ECO:0000256" key="1">
    <source>
        <dbReference type="ARBA" id="ARBA00004141"/>
    </source>
</evidence>
<feature type="transmembrane region" description="Helical" evidence="7">
    <location>
        <begin position="322"/>
        <end position="342"/>
    </location>
</feature>
<dbReference type="Gene3D" id="1.20.1250.20">
    <property type="entry name" value="MFS general substrate transporter like domains"/>
    <property type="match status" value="1"/>
</dbReference>
<dbReference type="AlphaFoldDB" id="A0A4P2PZD2"/>
<organism evidence="9 10">
    <name type="scientific">Sorangium cellulosum</name>
    <name type="common">Polyangium cellulosum</name>
    <dbReference type="NCBI Taxonomy" id="56"/>
    <lineage>
        <taxon>Bacteria</taxon>
        <taxon>Pseudomonadati</taxon>
        <taxon>Myxococcota</taxon>
        <taxon>Polyangia</taxon>
        <taxon>Polyangiales</taxon>
        <taxon>Polyangiaceae</taxon>
        <taxon>Sorangium</taxon>
    </lineage>
</organism>
<feature type="region of interest" description="Disordered" evidence="6">
    <location>
        <begin position="1"/>
        <end position="28"/>
    </location>
</feature>
<feature type="transmembrane region" description="Helical" evidence="7">
    <location>
        <begin position="161"/>
        <end position="185"/>
    </location>
</feature>
<dbReference type="CDD" id="cd17321">
    <property type="entry name" value="MFS_MMR_MDR_like"/>
    <property type="match status" value="1"/>
</dbReference>
<dbReference type="PANTHER" id="PTHR42718">
    <property type="entry name" value="MAJOR FACILITATOR SUPERFAMILY MULTIDRUG TRANSPORTER MFSC"/>
    <property type="match status" value="1"/>
</dbReference>